<dbReference type="InterPro" id="IPR052913">
    <property type="entry name" value="Glycopeptide_resist_protein"/>
</dbReference>
<name>A0A1F7L045_9BACT</name>
<reference evidence="3 4" key="1">
    <citation type="journal article" date="2016" name="Nat. Commun.">
        <title>Thousands of microbial genomes shed light on interconnected biogeochemical processes in an aquifer system.</title>
        <authorList>
            <person name="Anantharaman K."/>
            <person name="Brown C.T."/>
            <person name="Hug L.A."/>
            <person name="Sharon I."/>
            <person name="Castelle C.J."/>
            <person name="Probst A.J."/>
            <person name="Thomas B.C."/>
            <person name="Singh A."/>
            <person name="Wilkins M.J."/>
            <person name="Karaoz U."/>
            <person name="Brodie E.L."/>
            <person name="Williams K.H."/>
            <person name="Hubbard S.S."/>
            <person name="Banfield J.F."/>
        </authorList>
    </citation>
    <scope>NUCLEOTIDE SEQUENCE [LARGE SCALE GENOMIC DNA]</scope>
</reference>
<keyword evidence="1" id="KW-1133">Transmembrane helix</keyword>
<dbReference type="PANTHER" id="PTHR35788">
    <property type="entry name" value="EXPORTED PROTEIN-RELATED"/>
    <property type="match status" value="1"/>
</dbReference>
<feature type="domain" description="YoaR-like putative peptidoglycan binding" evidence="2">
    <location>
        <begin position="94"/>
        <end position="207"/>
    </location>
</feature>
<sequence>MYIMITNILKNHTRFVRVFLLITLSILLFLAMMVGYITQELKKLTDRIYPQVYIDNVSVGRKTKAEVISLFKEREQKLLNTKIQIFYHKEIIGTFSAQLLGLHTNTDEIFEKAYLVGRTPHTSSRIYQRITTLFGLDKFQFSTQVQYLNSVISENVERYKESYDKPAKNALFKFEKGRVVSFRKEEKGNALLTEALLRDIDQSIRSLKYKQKNYVITLKEQPVEPEVLLAKANGFGIEELIGQGVSNYSHSIPGRIHNVILAASKFNGVLIPKNSELSFNETIGDISAQTGYQPAYIIKGGKTVLGDGGGVCQVSTTFFRAALNAGLPILEQHPHAYRVSYYENDSKPGLDATVFAPSVDLKIQNNTPASILIQTEIDEEKMILTFKLYGKKDDRNIELSVPVLFDVAPPPDPLYQDDPTLKRGIVKQVDFPAWGGKATFTYKVSRKNEVLFDKKFFSSYKPWQAVFLVGTQD</sequence>
<feature type="transmembrane region" description="Helical" evidence="1">
    <location>
        <begin position="15"/>
        <end position="37"/>
    </location>
</feature>
<dbReference type="InterPro" id="IPR022029">
    <property type="entry name" value="YoaR-like_PG-bd"/>
</dbReference>
<dbReference type="Pfam" id="PF04294">
    <property type="entry name" value="VanW"/>
    <property type="match status" value="1"/>
</dbReference>
<evidence type="ECO:0000256" key="1">
    <source>
        <dbReference type="SAM" id="Phobius"/>
    </source>
</evidence>
<dbReference type="AlphaFoldDB" id="A0A1F7L045"/>
<proteinExistence type="predicted"/>
<protein>
    <recommendedName>
        <fullName evidence="2">YoaR-like putative peptidoglycan binding domain-containing protein</fullName>
    </recommendedName>
</protein>
<dbReference type="Proteomes" id="UP000177050">
    <property type="component" value="Unassembled WGS sequence"/>
</dbReference>
<dbReference type="Pfam" id="PF12229">
    <property type="entry name" value="PG_binding_4"/>
    <property type="match status" value="1"/>
</dbReference>
<gene>
    <name evidence="3" type="ORF">A3K52_01365</name>
</gene>
<evidence type="ECO:0000259" key="2">
    <source>
        <dbReference type="Pfam" id="PF12229"/>
    </source>
</evidence>
<comment type="caution">
    <text evidence="3">The sequence shown here is derived from an EMBL/GenBank/DDBJ whole genome shotgun (WGS) entry which is preliminary data.</text>
</comment>
<dbReference type="EMBL" id="MGBR01000001">
    <property type="protein sequence ID" value="OGK73426.1"/>
    <property type="molecule type" value="Genomic_DNA"/>
</dbReference>
<dbReference type="InterPro" id="IPR007391">
    <property type="entry name" value="Vancomycin_resist_VanW"/>
</dbReference>
<keyword evidence="1" id="KW-0812">Transmembrane</keyword>
<keyword evidence="1" id="KW-0472">Membrane</keyword>
<evidence type="ECO:0000313" key="3">
    <source>
        <dbReference type="EMBL" id="OGK73426.1"/>
    </source>
</evidence>
<accession>A0A1F7L045</accession>
<organism evidence="3 4">
    <name type="scientific">Candidatus Roizmanbacteria bacterium RIFOXYD1_FULL_38_12</name>
    <dbReference type="NCBI Taxonomy" id="1802093"/>
    <lineage>
        <taxon>Bacteria</taxon>
        <taxon>Candidatus Roizmaniibacteriota</taxon>
    </lineage>
</organism>
<dbReference type="PANTHER" id="PTHR35788:SF1">
    <property type="entry name" value="EXPORTED PROTEIN"/>
    <property type="match status" value="1"/>
</dbReference>
<evidence type="ECO:0000313" key="4">
    <source>
        <dbReference type="Proteomes" id="UP000177050"/>
    </source>
</evidence>